<dbReference type="GO" id="GO:0016491">
    <property type="term" value="F:oxidoreductase activity"/>
    <property type="evidence" value="ECO:0007669"/>
    <property type="project" value="InterPro"/>
</dbReference>
<evidence type="ECO:0000259" key="1">
    <source>
        <dbReference type="Pfam" id="PF01593"/>
    </source>
</evidence>
<dbReference type="InterPro" id="IPR050464">
    <property type="entry name" value="Zeta_carotene_desat/Oxidored"/>
</dbReference>
<name>A0A158GMT4_CABCO</name>
<dbReference type="EMBL" id="FCNY02000005">
    <property type="protein sequence ID" value="SAL33121.1"/>
    <property type="molecule type" value="Genomic_DNA"/>
</dbReference>
<organism evidence="2 3">
    <name type="scientific">Caballeronia cordobensis</name>
    <name type="common">Burkholderia cordobensis</name>
    <dbReference type="NCBI Taxonomy" id="1353886"/>
    <lineage>
        <taxon>Bacteria</taxon>
        <taxon>Pseudomonadati</taxon>
        <taxon>Pseudomonadota</taxon>
        <taxon>Betaproteobacteria</taxon>
        <taxon>Burkholderiales</taxon>
        <taxon>Burkholderiaceae</taxon>
        <taxon>Caballeronia</taxon>
    </lineage>
</organism>
<gene>
    <name evidence="2" type="ORF">AWB70_02180</name>
</gene>
<dbReference type="Gene3D" id="3.50.50.60">
    <property type="entry name" value="FAD/NAD(P)-binding domain"/>
    <property type="match status" value="1"/>
</dbReference>
<protein>
    <submittedName>
        <fullName evidence="2">Amine oxidase</fullName>
    </submittedName>
</protein>
<evidence type="ECO:0000313" key="2">
    <source>
        <dbReference type="EMBL" id="SAL33121.1"/>
    </source>
</evidence>
<proteinExistence type="predicted"/>
<evidence type="ECO:0000313" key="3">
    <source>
        <dbReference type="Proteomes" id="UP000054740"/>
    </source>
</evidence>
<dbReference type="Gene3D" id="1.10.405.20">
    <property type="match status" value="1"/>
</dbReference>
<dbReference type="FunFam" id="1.10.405.20:FF:000001">
    <property type="entry name" value="Amine oxidase"/>
    <property type="match status" value="1"/>
</dbReference>
<feature type="domain" description="Amine oxidase" evidence="1">
    <location>
        <begin position="18"/>
        <end position="272"/>
    </location>
</feature>
<reference evidence="3" key="1">
    <citation type="submission" date="2016-01" db="EMBL/GenBank/DDBJ databases">
        <authorList>
            <person name="Peeters C."/>
        </authorList>
    </citation>
    <scope>NUCLEOTIDE SEQUENCE [LARGE SCALE GENOMIC DNA]</scope>
</reference>
<dbReference type="AlphaFoldDB" id="A0A158GMT4"/>
<dbReference type="PANTHER" id="PTHR42923:SF17">
    <property type="entry name" value="AMINE OXIDASE DOMAIN-CONTAINING PROTEIN"/>
    <property type="match status" value="1"/>
</dbReference>
<keyword evidence="3" id="KW-1185">Reference proteome</keyword>
<dbReference type="PANTHER" id="PTHR42923">
    <property type="entry name" value="PROTOPORPHYRINOGEN OXIDASE"/>
    <property type="match status" value="1"/>
</dbReference>
<dbReference type="Pfam" id="PF01593">
    <property type="entry name" value="Amino_oxidase"/>
    <property type="match status" value="1"/>
</dbReference>
<accession>A0A158GMT4</accession>
<sequence length="431" mass="47726">MKIFPFPAKRIAVIGSGISGLAAAHFLAKRHAVTLFEAQPRLGGHTNTVDIEEHGEAFGVDTGFLVFNARTYPNLIALFDELGVAHCESDMSFSVSVDGGAIEWAGTSLRTVFAQPRNLVSRPFLSMLRDILRFNRHAQAHLAAARAERHSLGALLASGQYGEPFCAHYLLPMAAAIWSTPSRDVLSFPAEAFLRFCLNHGLLQIFNRPRWRTVKGGARSYVRVIAGQLADVRVATPVRSIRRAANHVDVLIDSGSMRYDAVVLATHAPQTLRLLDDASNDERAVLTAFRYQPNTAFLHRDRSLLPRRRSVWSAWNYLEAPRNGAVSRAPYVSYLLNRLQPLPVSTPVVVTLNPLAPPAAELEYRRFEYEHPVFDQLAIDAQARLPALQGRRRTWFVGAWTGYGFHEDGLKSALRVAADFGCAPAWAQVAP</sequence>
<dbReference type="SUPFAM" id="SSF51905">
    <property type="entry name" value="FAD/NAD(P)-binding domain"/>
    <property type="match status" value="1"/>
</dbReference>
<dbReference type="RefSeq" id="WP_053570283.1">
    <property type="nucleotide sequence ID" value="NZ_FCNY02000005.1"/>
</dbReference>
<dbReference type="Gene3D" id="3.30.70.1990">
    <property type="match status" value="1"/>
</dbReference>
<dbReference type="Proteomes" id="UP000054740">
    <property type="component" value="Unassembled WGS sequence"/>
</dbReference>
<dbReference type="InterPro" id="IPR036188">
    <property type="entry name" value="FAD/NAD-bd_sf"/>
</dbReference>
<dbReference type="InterPro" id="IPR002937">
    <property type="entry name" value="Amino_oxidase"/>
</dbReference>